<dbReference type="InterPro" id="IPR003682">
    <property type="entry name" value="rRNA_ssu_MeTfrase_G"/>
</dbReference>
<feature type="binding site" evidence="6">
    <location>
        <begin position="126"/>
        <end position="127"/>
    </location>
    <ligand>
        <name>S-adenosyl-L-methionine</name>
        <dbReference type="ChEBI" id="CHEBI:59789"/>
    </ligand>
</feature>
<proteinExistence type="inferred from homology"/>
<evidence type="ECO:0000256" key="4">
    <source>
        <dbReference type="ARBA" id="ARBA00022679"/>
    </source>
</evidence>
<evidence type="ECO:0000313" key="7">
    <source>
        <dbReference type="EMBL" id="SIQ85399.1"/>
    </source>
</evidence>
<accession>A0A8G2CKU9</accession>
<dbReference type="OrthoDB" id="9808773at2"/>
<evidence type="ECO:0000313" key="8">
    <source>
        <dbReference type="Proteomes" id="UP000186308"/>
    </source>
</evidence>
<evidence type="ECO:0000256" key="5">
    <source>
        <dbReference type="ARBA" id="ARBA00022691"/>
    </source>
</evidence>
<dbReference type="AlphaFoldDB" id="A0A8G2CKU9"/>
<dbReference type="PANTHER" id="PTHR31760:SF0">
    <property type="entry name" value="S-ADENOSYL-L-METHIONINE-DEPENDENT METHYLTRANSFERASES SUPERFAMILY PROTEIN"/>
    <property type="match status" value="1"/>
</dbReference>
<comment type="caution">
    <text evidence="7">The sequence shown here is derived from an EMBL/GenBank/DDBJ whole genome shotgun (WGS) entry which is preliminary data.</text>
</comment>
<comment type="catalytic activity">
    <reaction evidence="6">
        <text>guanosine(527) in 16S rRNA + S-adenosyl-L-methionine = N(7)-methylguanosine(527) in 16S rRNA + S-adenosyl-L-homocysteine</text>
        <dbReference type="Rhea" id="RHEA:42732"/>
        <dbReference type="Rhea" id="RHEA-COMP:10209"/>
        <dbReference type="Rhea" id="RHEA-COMP:10210"/>
        <dbReference type="ChEBI" id="CHEBI:57856"/>
        <dbReference type="ChEBI" id="CHEBI:59789"/>
        <dbReference type="ChEBI" id="CHEBI:74269"/>
        <dbReference type="ChEBI" id="CHEBI:74480"/>
        <dbReference type="EC" id="2.1.1.170"/>
    </reaction>
</comment>
<keyword evidence="3 6" id="KW-0489">Methyltransferase</keyword>
<dbReference type="InterPro" id="IPR029063">
    <property type="entry name" value="SAM-dependent_MTases_sf"/>
</dbReference>
<comment type="subcellular location">
    <subcellularLocation>
        <location evidence="6">Cytoplasm</location>
    </subcellularLocation>
</comment>
<protein>
    <recommendedName>
        <fullName evidence="6">Ribosomal RNA small subunit methyltransferase G</fullName>
        <ecNumber evidence="6">2.1.1.170</ecNumber>
    </recommendedName>
    <alternativeName>
        <fullName evidence="6">16S rRNA 7-methylguanosine methyltransferase</fullName>
        <shortName evidence="6">16S rRNA m7G methyltransferase</shortName>
    </alternativeName>
</protein>
<comment type="similarity">
    <text evidence="6">Belongs to the methyltransferase superfamily. RNA methyltransferase RsmG family.</text>
</comment>
<keyword evidence="2 6" id="KW-0698">rRNA processing</keyword>
<dbReference type="SUPFAM" id="SSF53335">
    <property type="entry name" value="S-adenosyl-L-methionine-dependent methyltransferases"/>
    <property type="match status" value="1"/>
</dbReference>
<evidence type="ECO:0000256" key="2">
    <source>
        <dbReference type="ARBA" id="ARBA00022552"/>
    </source>
</evidence>
<sequence length="208" mass="22486">MLMEEDKKVRSGPFVSRETNEPLRTYSASIKKWTGKINLIARKDATDEAIWERHILDSRQILPLIPAGVTHAIDLGSGAGLPGMVVAIERPDIHVTMIEADRRKAAFLQTVVAALGLSATVLPERIEAAVVAPAALVMARALAPLPDLLTYAMPLLAPGGICLFMKGRNAEAEIAAAAADWRMAVERFASQTDPEAMILRISEVRRAG</sequence>
<keyword evidence="1 6" id="KW-0963">Cytoplasm</keyword>
<dbReference type="Proteomes" id="UP000186308">
    <property type="component" value="Unassembled WGS sequence"/>
</dbReference>
<keyword evidence="8" id="KW-1185">Reference proteome</keyword>
<comment type="caution">
    <text evidence="6">Lacks conserved residue(s) required for the propagation of feature annotation.</text>
</comment>
<dbReference type="Pfam" id="PF02527">
    <property type="entry name" value="GidB"/>
    <property type="match status" value="1"/>
</dbReference>
<dbReference type="GO" id="GO:0005829">
    <property type="term" value="C:cytosol"/>
    <property type="evidence" value="ECO:0007669"/>
    <property type="project" value="TreeGrafter"/>
</dbReference>
<feature type="binding site" evidence="6">
    <location>
        <position position="81"/>
    </location>
    <ligand>
        <name>S-adenosyl-L-methionine</name>
        <dbReference type="ChEBI" id="CHEBI:59789"/>
    </ligand>
</feature>
<dbReference type="EMBL" id="FTNE01000010">
    <property type="protein sequence ID" value="SIQ85399.1"/>
    <property type="molecule type" value="Genomic_DNA"/>
</dbReference>
<dbReference type="PANTHER" id="PTHR31760">
    <property type="entry name" value="S-ADENOSYL-L-METHIONINE-DEPENDENT METHYLTRANSFERASES SUPERFAMILY PROTEIN"/>
    <property type="match status" value="1"/>
</dbReference>
<comment type="function">
    <text evidence="6">Specifically methylates the N7 position of guanine in position 527 of 16S rRNA.</text>
</comment>
<dbReference type="EC" id="2.1.1.170" evidence="6"/>
<dbReference type="Gene3D" id="3.40.50.150">
    <property type="entry name" value="Vaccinia Virus protein VP39"/>
    <property type="match status" value="1"/>
</dbReference>
<gene>
    <name evidence="6" type="primary">rsmG</name>
    <name evidence="7" type="ORF">SAMN05421828_110119</name>
</gene>
<evidence type="ECO:0000256" key="6">
    <source>
        <dbReference type="HAMAP-Rule" id="MF_00074"/>
    </source>
</evidence>
<organism evidence="7 8">
    <name type="scientific">Acidiphilium rubrum</name>
    <dbReference type="NCBI Taxonomy" id="526"/>
    <lineage>
        <taxon>Bacteria</taxon>
        <taxon>Pseudomonadati</taxon>
        <taxon>Pseudomonadota</taxon>
        <taxon>Alphaproteobacteria</taxon>
        <taxon>Acetobacterales</taxon>
        <taxon>Acidocellaceae</taxon>
        <taxon>Acidiphilium</taxon>
    </lineage>
</organism>
<reference evidence="7 8" key="1">
    <citation type="submission" date="2017-01" db="EMBL/GenBank/DDBJ databases">
        <authorList>
            <person name="Varghese N."/>
            <person name="Submissions S."/>
        </authorList>
    </citation>
    <scope>NUCLEOTIDE SEQUENCE [LARGE SCALE GENOMIC DNA]</scope>
    <source>
        <strain evidence="7 8">ATCC 35905</strain>
    </source>
</reference>
<feature type="binding site" evidence="6">
    <location>
        <position position="76"/>
    </location>
    <ligand>
        <name>S-adenosyl-L-methionine</name>
        <dbReference type="ChEBI" id="CHEBI:59789"/>
    </ligand>
</feature>
<evidence type="ECO:0000256" key="3">
    <source>
        <dbReference type="ARBA" id="ARBA00022603"/>
    </source>
</evidence>
<name>A0A8G2CKU9_ACIRU</name>
<dbReference type="GO" id="GO:0070043">
    <property type="term" value="F:rRNA (guanine-N7-)-methyltransferase activity"/>
    <property type="evidence" value="ECO:0007669"/>
    <property type="project" value="UniProtKB-UniRule"/>
</dbReference>
<evidence type="ECO:0000256" key="1">
    <source>
        <dbReference type="ARBA" id="ARBA00022490"/>
    </source>
</evidence>
<keyword evidence="4 6" id="KW-0808">Transferase</keyword>
<feature type="binding site" evidence="6">
    <location>
        <position position="140"/>
    </location>
    <ligand>
        <name>S-adenosyl-L-methionine</name>
        <dbReference type="ChEBI" id="CHEBI:59789"/>
    </ligand>
</feature>
<dbReference type="NCBIfam" id="TIGR00138">
    <property type="entry name" value="rsmG_gidB"/>
    <property type="match status" value="1"/>
</dbReference>
<dbReference type="RefSeq" id="WP_139334058.1">
    <property type="nucleotide sequence ID" value="NZ_FTNE01000010.1"/>
</dbReference>
<dbReference type="HAMAP" id="MF_00074">
    <property type="entry name" value="16SrRNA_methyltr_G"/>
    <property type="match status" value="1"/>
</dbReference>
<keyword evidence="5 6" id="KW-0949">S-adenosyl-L-methionine</keyword>